<feature type="transmembrane region" description="Helical" evidence="6">
    <location>
        <begin position="371"/>
        <end position="394"/>
    </location>
</feature>
<dbReference type="InterPro" id="IPR003689">
    <property type="entry name" value="ZIP"/>
</dbReference>
<evidence type="ECO:0000256" key="5">
    <source>
        <dbReference type="SAM" id="MobiDB-lite"/>
    </source>
</evidence>
<evidence type="ECO:0000313" key="8">
    <source>
        <dbReference type="Proteomes" id="UP000285405"/>
    </source>
</evidence>
<dbReference type="OrthoDB" id="448280at2759"/>
<organism evidence="7 8">
    <name type="scientific">Golovinomyces cichoracearum</name>
    <dbReference type="NCBI Taxonomy" id="62708"/>
    <lineage>
        <taxon>Eukaryota</taxon>
        <taxon>Fungi</taxon>
        <taxon>Dikarya</taxon>
        <taxon>Ascomycota</taxon>
        <taxon>Pezizomycotina</taxon>
        <taxon>Leotiomycetes</taxon>
        <taxon>Erysiphales</taxon>
        <taxon>Erysiphaceae</taxon>
        <taxon>Golovinomyces</taxon>
    </lineage>
</organism>
<evidence type="ECO:0000256" key="6">
    <source>
        <dbReference type="SAM" id="Phobius"/>
    </source>
</evidence>
<feature type="transmembrane region" description="Helical" evidence="6">
    <location>
        <begin position="339"/>
        <end position="359"/>
    </location>
</feature>
<evidence type="ECO:0000256" key="1">
    <source>
        <dbReference type="ARBA" id="ARBA00004141"/>
    </source>
</evidence>
<dbReference type="GO" id="GO:0005886">
    <property type="term" value="C:plasma membrane"/>
    <property type="evidence" value="ECO:0007669"/>
    <property type="project" value="TreeGrafter"/>
</dbReference>
<comment type="subcellular location">
    <subcellularLocation>
        <location evidence="1">Membrane</location>
        <topology evidence="1">Multi-pass membrane protein</topology>
    </subcellularLocation>
</comment>
<feature type="transmembrane region" description="Helical" evidence="6">
    <location>
        <begin position="121"/>
        <end position="143"/>
    </location>
</feature>
<dbReference type="PANTHER" id="PTHR11040">
    <property type="entry name" value="ZINC/IRON TRANSPORTER"/>
    <property type="match status" value="1"/>
</dbReference>
<evidence type="ECO:0000256" key="3">
    <source>
        <dbReference type="ARBA" id="ARBA00022989"/>
    </source>
</evidence>
<feature type="transmembrane region" description="Helical" evidence="6">
    <location>
        <begin position="275"/>
        <end position="298"/>
    </location>
</feature>
<sequence>METHHFSASSMSKSTSGNLQDQIQRDGDSLTSKCGSDVKDMYDTSAHVYALILILVLSTMACGFPLLSRKISKNPGSSTFIFLSQHFGTGVLIATAFVHLLPTAFISLTHPCLTLFFSRNYAPLAGLIAMTSTLFVVGLEMYLTLRGLGHSHSHTEHHSTGEGGRHVHSKILAVRRNQNKDLRLSLTQRNSSLYDLDASEGLMANLTPLSTSTPVLSPQVTANPKTHHDRDSEIYDEMDHLTTHVFPQHELMDEALNEDSPSPGISSKVELKRKILQCLMLEAGILFHSIFIGMALSVATGPPFVVFLIAIGFHQSFEGMALGSRIAAIEFPSRSPRPWLMILAYGITTPIGQGVGIAMHNMYDPESAAGLLIVGVMNGVSSGLLLYAGLVQLLAEDFLSHNSYKLLKGTRRVKAFCSVIAGAFLMALVGAWA</sequence>
<feature type="region of interest" description="Disordered" evidence="5">
    <location>
        <begin position="1"/>
        <end position="31"/>
    </location>
</feature>
<reference evidence="7 8" key="1">
    <citation type="journal article" date="2018" name="BMC Genomics">
        <title>Comparative genome analyses reveal sequence features reflecting distinct modes of host-adaptation between dicot and monocot powdery mildew.</title>
        <authorList>
            <person name="Wu Y."/>
            <person name="Ma X."/>
            <person name="Pan Z."/>
            <person name="Kale S.D."/>
            <person name="Song Y."/>
            <person name="King H."/>
            <person name="Zhang Q."/>
            <person name="Presley C."/>
            <person name="Deng X."/>
            <person name="Wei C.I."/>
            <person name="Xiao S."/>
        </authorList>
    </citation>
    <scope>NUCLEOTIDE SEQUENCE [LARGE SCALE GENOMIC DNA]</scope>
    <source>
        <strain evidence="7">UCSC1</strain>
    </source>
</reference>
<feature type="transmembrane region" description="Helical" evidence="6">
    <location>
        <begin position="415"/>
        <end position="432"/>
    </location>
</feature>
<name>A0A420HM12_9PEZI</name>
<feature type="compositionally biased region" description="Polar residues" evidence="5">
    <location>
        <begin position="1"/>
        <end position="22"/>
    </location>
</feature>
<dbReference type="AlphaFoldDB" id="A0A420HM12"/>
<feature type="transmembrane region" description="Helical" evidence="6">
    <location>
        <begin position="79"/>
        <end position="101"/>
    </location>
</feature>
<protein>
    <submittedName>
        <fullName evidence="7">Zinc-regulated transporter 2</fullName>
    </submittedName>
</protein>
<feature type="transmembrane region" description="Helical" evidence="6">
    <location>
        <begin position="304"/>
        <end position="327"/>
    </location>
</feature>
<comment type="caution">
    <text evidence="7">The sequence shown here is derived from an EMBL/GenBank/DDBJ whole genome shotgun (WGS) entry which is preliminary data.</text>
</comment>
<dbReference type="EMBL" id="MCBR01018265">
    <property type="protein sequence ID" value="RKF58481.1"/>
    <property type="molecule type" value="Genomic_DNA"/>
</dbReference>
<proteinExistence type="predicted"/>
<keyword evidence="3 6" id="KW-1133">Transmembrane helix</keyword>
<accession>A0A420HM12</accession>
<keyword evidence="4 6" id="KW-0472">Membrane</keyword>
<evidence type="ECO:0000256" key="4">
    <source>
        <dbReference type="ARBA" id="ARBA00023136"/>
    </source>
</evidence>
<dbReference type="GO" id="GO:0005385">
    <property type="term" value="F:zinc ion transmembrane transporter activity"/>
    <property type="evidence" value="ECO:0007669"/>
    <property type="project" value="TreeGrafter"/>
</dbReference>
<dbReference type="Proteomes" id="UP000285405">
    <property type="component" value="Unassembled WGS sequence"/>
</dbReference>
<gene>
    <name evidence="7" type="ORF">GcC1_182038</name>
</gene>
<evidence type="ECO:0000256" key="2">
    <source>
        <dbReference type="ARBA" id="ARBA00022692"/>
    </source>
</evidence>
<keyword evidence="2 6" id="KW-0812">Transmembrane</keyword>
<evidence type="ECO:0000313" key="7">
    <source>
        <dbReference type="EMBL" id="RKF58481.1"/>
    </source>
</evidence>
<dbReference type="PANTHER" id="PTHR11040:SF60">
    <property type="entry name" value="FAMILY ZINC TRANSPORTER, PUTATIVE (AFU_ORTHOLOGUE AFUA_8G04010)-RELATED"/>
    <property type="match status" value="1"/>
</dbReference>
<feature type="transmembrane region" description="Helical" evidence="6">
    <location>
        <begin position="46"/>
        <end position="67"/>
    </location>
</feature>
<dbReference type="Pfam" id="PF02535">
    <property type="entry name" value="Zip"/>
    <property type="match status" value="1"/>
</dbReference>